<dbReference type="InterPro" id="IPR001789">
    <property type="entry name" value="Sig_transdc_resp-reg_receiver"/>
</dbReference>
<dbReference type="InterPro" id="IPR005467">
    <property type="entry name" value="His_kinase_dom"/>
</dbReference>
<dbReference type="SUPFAM" id="SSF55874">
    <property type="entry name" value="ATPase domain of HSP90 chaperone/DNA topoisomerase II/histidine kinase"/>
    <property type="match status" value="1"/>
</dbReference>
<dbReference type="InterPro" id="IPR028082">
    <property type="entry name" value="Peripla_BP_I"/>
</dbReference>
<dbReference type="PANTHER" id="PTHR43547">
    <property type="entry name" value="TWO-COMPONENT HISTIDINE KINASE"/>
    <property type="match status" value="1"/>
</dbReference>
<dbReference type="GO" id="GO:0000155">
    <property type="term" value="F:phosphorelay sensor kinase activity"/>
    <property type="evidence" value="ECO:0007669"/>
    <property type="project" value="InterPro"/>
</dbReference>
<comment type="catalytic activity">
    <reaction evidence="1">
        <text>ATP + protein L-histidine = ADP + protein N-phospho-L-histidine.</text>
        <dbReference type="EC" id="2.7.13.3"/>
    </reaction>
</comment>
<dbReference type="GO" id="GO:0043565">
    <property type="term" value="F:sequence-specific DNA binding"/>
    <property type="evidence" value="ECO:0007669"/>
    <property type="project" value="InterPro"/>
</dbReference>
<protein>
    <recommendedName>
        <fullName evidence="2">histidine kinase</fullName>
        <ecNumber evidence="2">2.7.13.3</ecNumber>
    </recommendedName>
</protein>
<dbReference type="Pfam" id="PF00072">
    <property type="entry name" value="Response_reg"/>
    <property type="match status" value="1"/>
</dbReference>
<dbReference type="InterPro" id="IPR003594">
    <property type="entry name" value="HATPase_dom"/>
</dbReference>
<dbReference type="InterPro" id="IPR003661">
    <property type="entry name" value="HisK_dim/P_dom"/>
</dbReference>
<evidence type="ECO:0000256" key="8">
    <source>
        <dbReference type="SAM" id="Coils"/>
    </source>
</evidence>
<sequence length="909" mass="103718">MFLRFSFLVVLCLFFSCNSEDTDKINIGFSQCISDDIWREEMNHSMQVEADLHPEVDLEIVISNRNVKKQIAQINKFVYDKVDIIIISPLESIEIVPAIENAYDSGIPVILIDRKINSDKYTAFLGADNLSIGRLTANYIASKTVKPIRVIELMPDDFSSPTLDRSLGFNQVAERSKNIKEVITLKPYTDGAYAQLLDSVSFEEVNSVFAFNDLIAKWAWSVADRKGIANNLKIVGVDGLLGPDQGIEMVLENKLKATILYPTGGAEAIKLALRIANGEQVPKNNELDIVLIDQLNADIMKHQLLKIKNQQADIENQIDAIEEQERLYSNQNNLLKITFCFLLLILGLAVYSIRSIFIIRKKNRQLLINNDKITIQRNQIEKIAKEVKESNDAKVNFFTGLSHEFKTPITLITTSLESLREMFGTKNSPIPFEISLIENNSRRLLRLVNNLLDFRKVEDQKFNLRVSKTNIYTFSNNIFKEFEREAIRRNIEFKLIAIATDLEIYFDRSLMDKVYFNLLSNAFKFTPDNGKITIELKELQNSIQIKFSDSGIGIPDKELDSVFKPFFKGSNNRKNSSGIGLFLSKQFVDLHLGEIEVQSVHGSTFIITLFKGNKHFNEDQITVEQDISDFTETTSSLSFDLFEQDLELTNSANSDKERYQILVIEDNKDLLQFLAKKLAQQFEIYTSDGTNAIEKATEEIPDIIICDINLPDKNGFEICATLKDNLTTSHIPIILLTANSDKESYLKGLDAKADLYITKPFSYDVLMQSIKSMLYNREKLRYYFTNNLFRENPTLQIKSPEQKFLIDINDIVKNSFENADFSVENLAESMGISRVQLYRKTKAILGYGVNDFINNFRLAKAQELLEKSNNNISEIAYQSGFSTPSYFSTAFKAKYGESPAAYRKNFKNQ</sequence>
<dbReference type="InterPro" id="IPR025997">
    <property type="entry name" value="SBP_2_dom"/>
</dbReference>
<dbReference type="OrthoDB" id="1522078at2"/>
<dbReference type="InterPro" id="IPR036890">
    <property type="entry name" value="HATPase_C_sf"/>
</dbReference>
<dbReference type="CDD" id="cd00082">
    <property type="entry name" value="HisKA"/>
    <property type="match status" value="1"/>
</dbReference>
<dbReference type="Gene3D" id="1.10.287.130">
    <property type="match status" value="1"/>
</dbReference>
<dbReference type="InterPro" id="IPR011006">
    <property type="entry name" value="CheY-like_superfamily"/>
</dbReference>
<dbReference type="CDD" id="cd17574">
    <property type="entry name" value="REC_OmpR"/>
    <property type="match status" value="1"/>
</dbReference>
<dbReference type="Pfam" id="PF12833">
    <property type="entry name" value="HTH_18"/>
    <property type="match status" value="1"/>
</dbReference>
<proteinExistence type="predicted"/>
<evidence type="ECO:0000256" key="6">
    <source>
        <dbReference type="ARBA" id="ARBA00023163"/>
    </source>
</evidence>
<gene>
    <name evidence="12" type="ORF">DSM00_1981</name>
</gene>
<keyword evidence="13" id="KW-1185">Reference proteome</keyword>
<evidence type="ECO:0000259" key="9">
    <source>
        <dbReference type="PROSITE" id="PS01124"/>
    </source>
</evidence>
<name>A0A4Q0P5K8_9FLAO</name>
<accession>A0A4Q0P5K8</accession>
<dbReference type="PROSITE" id="PS51257">
    <property type="entry name" value="PROKAR_LIPOPROTEIN"/>
    <property type="match status" value="1"/>
</dbReference>
<dbReference type="SMART" id="SM00448">
    <property type="entry name" value="REC"/>
    <property type="match status" value="1"/>
</dbReference>
<dbReference type="Gene3D" id="3.40.50.2300">
    <property type="match status" value="3"/>
</dbReference>
<evidence type="ECO:0000259" key="11">
    <source>
        <dbReference type="PROSITE" id="PS50110"/>
    </source>
</evidence>
<dbReference type="SUPFAM" id="SSF46689">
    <property type="entry name" value="Homeodomain-like"/>
    <property type="match status" value="1"/>
</dbReference>
<keyword evidence="5" id="KW-0238">DNA-binding</keyword>
<dbReference type="PROSITE" id="PS00041">
    <property type="entry name" value="HTH_ARAC_FAMILY_1"/>
    <property type="match status" value="1"/>
</dbReference>
<evidence type="ECO:0000313" key="12">
    <source>
        <dbReference type="EMBL" id="RXG21917.1"/>
    </source>
</evidence>
<dbReference type="Gene3D" id="1.10.10.60">
    <property type="entry name" value="Homeodomain-like"/>
    <property type="match status" value="1"/>
</dbReference>
<dbReference type="PRINTS" id="PR00344">
    <property type="entry name" value="BCTRLSENSOR"/>
</dbReference>
<dbReference type="Proteomes" id="UP000289238">
    <property type="component" value="Unassembled WGS sequence"/>
</dbReference>
<dbReference type="Pfam" id="PF02518">
    <property type="entry name" value="HATPase_c"/>
    <property type="match status" value="1"/>
</dbReference>
<dbReference type="InterPro" id="IPR009057">
    <property type="entry name" value="Homeodomain-like_sf"/>
</dbReference>
<evidence type="ECO:0000256" key="2">
    <source>
        <dbReference type="ARBA" id="ARBA00012438"/>
    </source>
</evidence>
<dbReference type="InterPro" id="IPR036097">
    <property type="entry name" value="HisK_dim/P_sf"/>
</dbReference>
<feature type="domain" description="HTH araC/xylS-type" evidence="9">
    <location>
        <begin position="806"/>
        <end position="905"/>
    </location>
</feature>
<dbReference type="EC" id="2.7.13.3" evidence="2"/>
<dbReference type="PANTHER" id="PTHR43547:SF2">
    <property type="entry name" value="HYBRID SIGNAL TRANSDUCTION HISTIDINE KINASE C"/>
    <property type="match status" value="1"/>
</dbReference>
<dbReference type="InterPro" id="IPR018062">
    <property type="entry name" value="HTH_AraC-typ_CS"/>
</dbReference>
<dbReference type="RefSeq" id="WP_128757831.1">
    <property type="nucleotide sequence ID" value="NZ_QOVM01000004.1"/>
</dbReference>
<organism evidence="12 13">
    <name type="scientific">Leeuwenhoekiella aequorea</name>
    <dbReference type="NCBI Taxonomy" id="283736"/>
    <lineage>
        <taxon>Bacteria</taxon>
        <taxon>Pseudomonadati</taxon>
        <taxon>Bacteroidota</taxon>
        <taxon>Flavobacteriia</taxon>
        <taxon>Flavobacteriales</taxon>
        <taxon>Flavobacteriaceae</taxon>
        <taxon>Leeuwenhoekiella</taxon>
    </lineage>
</organism>
<dbReference type="SUPFAM" id="SSF52172">
    <property type="entry name" value="CheY-like"/>
    <property type="match status" value="1"/>
</dbReference>
<dbReference type="SUPFAM" id="SSF53822">
    <property type="entry name" value="Periplasmic binding protein-like I"/>
    <property type="match status" value="1"/>
</dbReference>
<dbReference type="SMART" id="SM00388">
    <property type="entry name" value="HisKA"/>
    <property type="match status" value="1"/>
</dbReference>
<dbReference type="Pfam" id="PF13407">
    <property type="entry name" value="Peripla_BP_4"/>
    <property type="match status" value="1"/>
</dbReference>
<dbReference type="Gene3D" id="3.30.565.10">
    <property type="entry name" value="Histidine kinase-like ATPase, C-terminal domain"/>
    <property type="match status" value="1"/>
</dbReference>
<feature type="modified residue" description="4-aspartylphosphate" evidence="7">
    <location>
        <position position="707"/>
    </location>
</feature>
<dbReference type="PROSITE" id="PS50109">
    <property type="entry name" value="HIS_KIN"/>
    <property type="match status" value="1"/>
</dbReference>
<evidence type="ECO:0000256" key="5">
    <source>
        <dbReference type="ARBA" id="ARBA00023125"/>
    </source>
</evidence>
<dbReference type="CDD" id="cd06308">
    <property type="entry name" value="PBP1_sensor_kinase-like"/>
    <property type="match status" value="1"/>
</dbReference>
<comment type="caution">
    <text evidence="12">The sequence shown here is derived from an EMBL/GenBank/DDBJ whole genome shotgun (WGS) entry which is preliminary data.</text>
</comment>
<dbReference type="InterPro" id="IPR004358">
    <property type="entry name" value="Sig_transdc_His_kin-like_C"/>
</dbReference>
<feature type="domain" description="Response regulatory" evidence="11">
    <location>
        <begin position="660"/>
        <end position="774"/>
    </location>
</feature>
<dbReference type="Pfam" id="PF00512">
    <property type="entry name" value="HisKA"/>
    <property type="match status" value="1"/>
</dbReference>
<dbReference type="EMBL" id="QOVM01000004">
    <property type="protein sequence ID" value="RXG21917.1"/>
    <property type="molecule type" value="Genomic_DNA"/>
</dbReference>
<dbReference type="SMART" id="SM00342">
    <property type="entry name" value="HTH_ARAC"/>
    <property type="match status" value="1"/>
</dbReference>
<keyword evidence="6" id="KW-0804">Transcription</keyword>
<evidence type="ECO:0000256" key="1">
    <source>
        <dbReference type="ARBA" id="ARBA00000085"/>
    </source>
</evidence>
<dbReference type="AlphaFoldDB" id="A0A4Q0P5K8"/>
<evidence type="ECO:0000259" key="10">
    <source>
        <dbReference type="PROSITE" id="PS50109"/>
    </source>
</evidence>
<dbReference type="SUPFAM" id="SSF47384">
    <property type="entry name" value="Homodimeric domain of signal transducing histidine kinase"/>
    <property type="match status" value="1"/>
</dbReference>
<evidence type="ECO:0000313" key="13">
    <source>
        <dbReference type="Proteomes" id="UP000289238"/>
    </source>
</evidence>
<dbReference type="InterPro" id="IPR018060">
    <property type="entry name" value="HTH_AraC"/>
</dbReference>
<dbReference type="PROSITE" id="PS50110">
    <property type="entry name" value="RESPONSE_REGULATORY"/>
    <property type="match status" value="1"/>
</dbReference>
<keyword evidence="8" id="KW-0175">Coiled coil</keyword>
<evidence type="ECO:0000256" key="7">
    <source>
        <dbReference type="PROSITE-ProRule" id="PRU00169"/>
    </source>
</evidence>
<feature type="domain" description="Histidine kinase" evidence="10">
    <location>
        <begin position="400"/>
        <end position="613"/>
    </location>
</feature>
<evidence type="ECO:0000256" key="4">
    <source>
        <dbReference type="ARBA" id="ARBA00023015"/>
    </source>
</evidence>
<reference evidence="12 13" key="1">
    <citation type="submission" date="2018-07" db="EMBL/GenBank/DDBJ databases">
        <title>Leeuwenhoekiella genomics.</title>
        <authorList>
            <person name="Tahon G."/>
            <person name="Willems A."/>
        </authorList>
    </citation>
    <scope>NUCLEOTIDE SEQUENCE [LARGE SCALE GENOMIC DNA]</scope>
    <source>
        <strain evidence="12 13">LMG 22550</strain>
    </source>
</reference>
<evidence type="ECO:0000256" key="3">
    <source>
        <dbReference type="ARBA" id="ARBA00022553"/>
    </source>
</evidence>
<dbReference type="PROSITE" id="PS01124">
    <property type="entry name" value="HTH_ARAC_FAMILY_2"/>
    <property type="match status" value="1"/>
</dbReference>
<keyword evidence="4" id="KW-0805">Transcription regulation</keyword>
<feature type="coiled-coil region" evidence="8">
    <location>
        <begin position="304"/>
        <end position="334"/>
    </location>
</feature>
<dbReference type="SMART" id="SM00387">
    <property type="entry name" value="HATPase_c"/>
    <property type="match status" value="1"/>
</dbReference>
<keyword evidence="3 7" id="KW-0597">Phosphoprotein</keyword>
<dbReference type="GO" id="GO:0003700">
    <property type="term" value="F:DNA-binding transcription factor activity"/>
    <property type="evidence" value="ECO:0007669"/>
    <property type="project" value="InterPro"/>
</dbReference>